<keyword evidence="1" id="KW-0812">Transmembrane</keyword>
<comment type="caution">
    <text evidence="2">The sequence shown here is derived from an EMBL/GenBank/DDBJ whole genome shotgun (WGS) entry which is preliminary data.</text>
</comment>
<name>A0AAV6GQN8_9TELE</name>
<dbReference type="Proteomes" id="UP000823561">
    <property type="component" value="Chromosome 8"/>
</dbReference>
<reference evidence="2" key="1">
    <citation type="submission" date="2020-10" db="EMBL/GenBank/DDBJ databases">
        <title>Chromosome-scale genome assembly of the Allis shad, Alosa alosa.</title>
        <authorList>
            <person name="Margot Z."/>
            <person name="Christophe K."/>
            <person name="Cabau C."/>
            <person name="Louis A."/>
            <person name="Berthelot C."/>
            <person name="Parey E."/>
            <person name="Roest Crollius H."/>
            <person name="Montfort J."/>
            <person name="Robinson-Rechavi M."/>
            <person name="Bucao C."/>
            <person name="Bouchez O."/>
            <person name="Gislard M."/>
            <person name="Lluch J."/>
            <person name="Milhes M."/>
            <person name="Lampietro C."/>
            <person name="Lopez Roques C."/>
            <person name="Donnadieu C."/>
            <person name="Braasch I."/>
            <person name="Desvignes T."/>
            <person name="Postlethwait J."/>
            <person name="Bobe J."/>
            <person name="Guiguen Y."/>
        </authorList>
    </citation>
    <scope>NUCLEOTIDE SEQUENCE</scope>
    <source>
        <strain evidence="2">M-15738</strain>
        <tissue evidence="2">Blood</tissue>
    </source>
</reference>
<organism evidence="2 3">
    <name type="scientific">Alosa alosa</name>
    <name type="common">allis shad</name>
    <dbReference type="NCBI Taxonomy" id="278164"/>
    <lineage>
        <taxon>Eukaryota</taxon>
        <taxon>Metazoa</taxon>
        <taxon>Chordata</taxon>
        <taxon>Craniata</taxon>
        <taxon>Vertebrata</taxon>
        <taxon>Euteleostomi</taxon>
        <taxon>Actinopterygii</taxon>
        <taxon>Neopterygii</taxon>
        <taxon>Teleostei</taxon>
        <taxon>Clupei</taxon>
        <taxon>Clupeiformes</taxon>
        <taxon>Clupeoidei</taxon>
        <taxon>Clupeidae</taxon>
        <taxon>Alosa</taxon>
    </lineage>
</organism>
<keyword evidence="3" id="KW-1185">Reference proteome</keyword>
<keyword evidence="1" id="KW-1133">Transmembrane helix</keyword>
<evidence type="ECO:0000256" key="1">
    <source>
        <dbReference type="SAM" id="Phobius"/>
    </source>
</evidence>
<proteinExistence type="predicted"/>
<evidence type="ECO:0000313" key="3">
    <source>
        <dbReference type="Proteomes" id="UP000823561"/>
    </source>
</evidence>
<accession>A0AAV6GQN8</accession>
<sequence length="155" mass="17878">MKHYSLDIIWTSALSAPSHPHNTHTHTRIFTHLMWIKRVVFPGWNRSHMFFDLRLVWQTESLLSIICPHLSLTLLPLSLSISLSLPTPSLSICPPTLYPYSFFTSISLLFFSSHRYFHPFHPSVILSAFLSLSLSLCFSLIKLSWVDELLIHVCT</sequence>
<evidence type="ECO:0000313" key="2">
    <source>
        <dbReference type="EMBL" id="KAG5277150.1"/>
    </source>
</evidence>
<feature type="transmembrane region" description="Helical" evidence="1">
    <location>
        <begin position="124"/>
        <end position="145"/>
    </location>
</feature>
<dbReference type="AlphaFoldDB" id="A0AAV6GQN8"/>
<feature type="transmembrane region" description="Helical" evidence="1">
    <location>
        <begin position="97"/>
        <end position="117"/>
    </location>
</feature>
<protein>
    <submittedName>
        <fullName evidence="2">Uncharacterized protein</fullName>
    </submittedName>
</protein>
<feature type="transmembrane region" description="Helical" evidence="1">
    <location>
        <begin position="62"/>
        <end position="85"/>
    </location>
</feature>
<dbReference type="EMBL" id="JADWDJ010000008">
    <property type="protein sequence ID" value="KAG5277150.1"/>
    <property type="molecule type" value="Genomic_DNA"/>
</dbReference>
<gene>
    <name evidence="2" type="ORF">AALO_G00114110</name>
</gene>
<keyword evidence="1" id="KW-0472">Membrane</keyword>